<dbReference type="InterPro" id="IPR021924">
    <property type="entry name" value="DUF3537"/>
</dbReference>
<evidence type="ECO:0000256" key="1">
    <source>
        <dbReference type="SAM" id="Phobius"/>
    </source>
</evidence>
<feature type="transmembrane region" description="Helical" evidence="1">
    <location>
        <begin position="124"/>
        <end position="143"/>
    </location>
</feature>
<protein>
    <submittedName>
        <fullName evidence="2">Uncharacterized protein</fullName>
    </submittedName>
</protein>
<dbReference type="PANTHER" id="PTHR31963:SF2">
    <property type="entry name" value="ZINC FINGER CONSTANS-LIKE PROTEIN (DUF3537)"/>
    <property type="match status" value="1"/>
</dbReference>
<dbReference type="PANTHER" id="PTHR31963">
    <property type="entry name" value="RAS GUANINE NUCLEOTIDE EXCHANGE FACTOR K"/>
    <property type="match status" value="1"/>
</dbReference>
<keyword evidence="1" id="KW-0472">Membrane</keyword>
<accession>A0A7C9A8A6</accession>
<reference evidence="2" key="2">
    <citation type="submission" date="2020-07" db="EMBL/GenBank/DDBJ databases">
        <authorList>
            <person name="Vera ALvarez R."/>
            <person name="Arias-Moreno D.M."/>
            <person name="Jimenez-Jacinto V."/>
            <person name="Jimenez-Bremont J.F."/>
            <person name="Swaminathan K."/>
            <person name="Moose S.P."/>
            <person name="Guerrero-Gonzalez M.L."/>
            <person name="Marino-Ramirez L."/>
            <person name="Landsman D."/>
            <person name="Rodriguez-Kessler M."/>
            <person name="Delgado-Sanchez P."/>
        </authorList>
    </citation>
    <scope>NUCLEOTIDE SEQUENCE</scope>
    <source>
        <tissue evidence="2">Cladode</tissue>
    </source>
</reference>
<keyword evidence="1" id="KW-0812">Transmembrane</keyword>
<dbReference type="Pfam" id="PF12056">
    <property type="entry name" value="DUF3537"/>
    <property type="match status" value="1"/>
</dbReference>
<evidence type="ECO:0000313" key="2">
    <source>
        <dbReference type="EMBL" id="MBA4661992.1"/>
    </source>
</evidence>
<sequence length="474" mass="53105">MISPMERGNAITINVQTPLLQTNLTHQQIHNQNHDQQLGQEKPLKINVVDGGDGEEDETLLDKTLQRLDFHLSFLGFCQTSALSIILSWIGFLAVGVVVPVLILQFTHCSGCEDYEVNEFEYEILTSQVLLGAVSLICVSHNIRKKGIRKFLFVDKYRGHTSRFMDQYIKKIKVSYQLLLLSLLPCCILKFGHETLRMAYIGNQSWWQAGLIVLGLTISWTYLSAISVVACILFYLSCSLQLIHFHDYMNFFAREPDSKEPLDKEPDVSILMTEHIRLRHNLSKISHRFRIYLLLVFLFVTASLFATLVQITGAFGRVTFLNGGNFAVTSVVQVFETLLCLHAGTKISSKAQSIGAAASKCHALATCNEGTRRSYSADSVNRSISVASLPSHQSESDLESLDSLSIPTRTQIASISTYNQRQSFVTYLQANPGGITLYGWTVDRNLLTTIFFIELSLVLFVLGQTIVFSSETPQ</sequence>
<organism evidence="2">
    <name type="scientific">Opuntia streptacantha</name>
    <name type="common">Prickly pear cactus</name>
    <name type="synonym">Opuntia cardona</name>
    <dbReference type="NCBI Taxonomy" id="393608"/>
    <lineage>
        <taxon>Eukaryota</taxon>
        <taxon>Viridiplantae</taxon>
        <taxon>Streptophyta</taxon>
        <taxon>Embryophyta</taxon>
        <taxon>Tracheophyta</taxon>
        <taxon>Spermatophyta</taxon>
        <taxon>Magnoliopsida</taxon>
        <taxon>eudicotyledons</taxon>
        <taxon>Gunneridae</taxon>
        <taxon>Pentapetalae</taxon>
        <taxon>Caryophyllales</taxon>
        <taxon>Cactineae</taxon>
        <taxon>Cactaceae</taxon>
        <taxon>Opuntioideae</taxon>
        <taxon>Opuntia</taxon>
    </lineage>
</organism>
<keyword evidence="1" id="KW-1133">Transmembrane helix</keyword>
<dbReference type="EMBL" id="GISG01214440">
    <property type="protein sequence ID" value="MBA4661992.1"/>
    <property type="molecule type" value="Transcribed_RNA"/>
</dbReference>
<feature type="transmembrane region" description="Helical" evidence="1">
    <location>
        <begin position="289"/>
        <end position="311"/>
    </location>
</feature>
<feature type="transmembrane region" description="Helical" evidence="1">
    <location>
        <begin position="82"/>
        <end position="104"/>
    </location>
</feature>
<dbReference type="AlphaFoldDB" id="A0A7C9A8A6"/>
<feature type="transmembrane region" description="Helical" evidence="1">
    <location>
        <begin position="174"/>
        <end position="192"/>
    </location>
</feature>
<proteinExistence type="predicted"/>
<feature type="transmembrane region" description="Helical" evidence="1">
    <location>
        <begin position="212"/>
        <end position="236"/>
    </location>
</feature>
<name>A0A7C9A8A6_OPUST</name>
<feature type="transmembrane region" description="Helical" evidence="1">
    <location>
        <begin position="446"/>
        <end position="468"/>
    </location>
</feature>
<reference evidence="2" key="1">
    <citation type="journal article" date="2013" name="J. Plant Res.">
        <title>Effect of fungi and light on seed germination of three Opuntia species from semiarid lands of central Mexico.</title>
        <authorList>
            <person name="Delgado-Sanchez P."/>
            <person name="Jimenez-Bremont J.F."/>
            <person name="Guerrero-Gonzalez Mde L."/>
            <person name="Flores J."/>
        </authorList>
    </citation>
    <scope>NUCLEOTIDE SEQUENCE</scope>
    <source>
        <tissue evidence="2">Cladode</tissue>
    </source>
</reference>